<sequence length="557" mass="61581">MKTLHKYSIHWLLASCCVLLSIACDKNSELFKEFHPDRMFMPSKVVGAESGETEVKLTWGDALNTEKATYIVEISKDTLFADGPLFSLNTDTAGVTLTDQQIEVRTKYFARVRTVGTGQSDNSHWLHSNGFMIRGKQLFNLLDEQVDLQDKSVRLTWRPDETASRIVIGKLTGETNEENGGERYDIVQQITLTAEEIEAGERIIEDLESETQYLALLFADEVQIGRLGFTTKVTSNFTIEVGPEDDLAQVIADAENQAVIGLRPGVYDLTENVIRIENKHITLGSVSGNPINTIINPRGFELRGDGAGIHLYDLTVDMLNTPDLYLVDLPTGAATFTSIHIQGCRIQGLGRALVRGSRAGNREHRIDYIRVENSIVQDNDQDYALFELQKLQMNRFELVNSTFNRLSTNILRYDVNIGTPGASILIDHCTINAFGNTGGRRPLMDVNTPASIVVSNSILANTGWISPRFTSLTMNNDLLRAANGATAQISNTNVFNLLNSATPRAKLNIPSAVIVTNVQEETLSWDFNTNDFTLPANSPLRTASSSAGPIGDPRWAR</sequence>
<name>A0A5D4HAM3_9SPHI</name>
<dbReference type="SUPFAM" id="SSF51126">
    <property type="entry name" value="Pectin lyase-like"/>
    <property type="match status" value="1"/>
</dbReference>
<feature type="chain" id="PRO_5022834113" evidence="2">
    <location>
        <begin position="24"/>
        <end position="557"/>
    </location>
</feature>
<proteinExistence type="predicted"/>
<dbReference type="InterPro" id="IPR011050">
    <property type="entry name" value="Pectin_lyase_fold/virulence"/>
</dbReference>
<feature type="signal peptide" evidence="2">
    <location>
        <begin position="1"/>
        <end position="23"/>
    </location>
</feature>
<dbReference type="InterPro" id="IPR013783">
    <property type="entry name" value="Ig-like_fold"/>
</dbReference>
<feature type="compositionally biased region" description="Polar residues" evidence="1">
    <location>
        <begin position="538"/>
        <end position="547"/>
    </location>
</feature>
<evidence type="ECO:0000313" key="4">
    <source>
        <dbReference type="Proteomes" id="UP000322362"/>
    </source>
</evidence>
<dbReference type="Gene3D" id="2.60.40.10">
    <property type="entry name" value="Immunoglobulins"/>
    <property type="match status" value="1"/>
</dbReference>
<evidence type="ECO:0000256" key="1">
    <source>
        <dbReference type="SAM" id="MobiDB-lite"/>
    </source>
</evidence>
<dbReference type="PROSITE" id="PS51257">
    <property type="entry name" value="PROKAR_LIPOPROTEIN"/>
    <property type="match status" value="1"/>
</dbReference>
<keyword evidence="2" id="KW-0732">Signal</keyword>
<evidence type="ECO:0000313" key="3">
    <source>
        <dbReference type="EMBL" id="TYR37253.1"/>
    </source>
</evidence>
<accession>A0A5D4HAM3</accession>
<protein>
    <submittedName>
        <fullName evidence="3">DUF4957 domain-containing protein</fullName>
    </submittedName>
</protein>
<dbReference type="Proteomes" id="UP000322362">
    <property type="component" value="Unassembled WGS sequence"/>
</dbReference>
<dbReference type="AlphaFoldDB" id="A0A5D4HAM3"/>
<reference evidence="3 4" key="1">
    <citation type="submission" date="2019-08" db="EMBL/GenBank/DDBJ databases">
        <title>Phlebobacter frassis gen. nov. sp. nov., a new member of family Sphingobacteriaceae isolated from sand fly rearing media.</title>
        <authorList>
            <person name="Kakumanu M.L."/>
            <person name="Marayati B.F."/>
            <person name="Wada-Katsumata A."/>
            <person name="Wasserberg G."/>
            <person name="Schal C."/>
            <person name="Apperson C.S."/>
            <person name="Ponnusamy L."/>
        </authorList>
    </citation>
    <scope>NUCLEOTIDE SEQUENCE [LARGE SCALE GENOMIC DNA]</scope>
    <source>
        <strain evidence="3 4">SSI9</strain>
    </source>
</reference>
<keyword evidence="4" id="KW-1185">Reference proteome</keyword>
<organism evidence="3 4">
    <name type="scientific">Sphingobacterium phlebotomi</name>
    <dbReference type="NCBI Taxonomy" id="2605433"/>
    <lineage>
        <taxon>Bacteria</taxon>
        <taxon>Pseudomonadati</taxon>
        <taxon>Bacteroidota</taxon>
        <taxon>Sphingobacteriia</taxon>
        <taxon>Sphingobacteriales</taxon>
        <taxon>Sphingobacteriaceae</taxon>
        <taxon>Sphingobacterium</taxon>
    </lineage>
</organism>
<evidence type="ECO:0000256" key="2">
    <source>
        <dbReference type="SAM" id="SignalP"/>
    </source>
</evidence>
<dbReference type="EMBL" id="VTAV01000002">
    <property type="protein sequence ID" value="TYR37253.1"/>
    <property type="molecule type" value="Genomic_DNA"/>
</dbReference>
<feature type="region of interest" description="Disordered" evidence="1">
    <location>
        <begin position="538"/>
        <end position="557"/>
    </location>
</feature>
<gene>
    <name evidence="3" type="ORF">FXV77_04365</name>
</gene>
<dbReference type="RefSeq" id="WP_148917995.1">
    <property type="nucleotide sequence ID" value="NZ_VTAV01000002.1"/>
</dbReference>
<comment type="caution">
    <text evidence="3">The sequence shown here is derived from an EMBL/GenBank/DDBJ whole genome shotgun (WGS) entry which is preliminary data.</text>
</comment>